<accession>A0A4U5P994</accession>
<sequence>MLSVQARLGARRCLVSASSLASKRVAVPRIALQCRTITSQQIFNVQELAAKCDGQSSRDATRARTQIIRR</sequence>
<protein>
    <submittedName>
        <fullName evidence="1">Uncharacterized protein</fullName>
    </submittedName>
</protein>
<dbReference type="AlphaFoldDB" id="A0A4U5P994"/>
<comment type="caution">
    <text evidence="1">The sequence shown here is derived from an EMBL/GenBank/DDBJ whole genome shotgun (WGS) entry which is preliminary data.</text>
</comment>
<evidence type="ECO:0000313" key="1">
    <source>
        <dbReference type="EMBL" id="TKR92806.1"/>
    </source>
</evidence>
<dbReference type="EMBL" id="AZBU02000002">
    <property type="protein sequence ID" value="TKR92806.1"/>
    <property type="molecule type" value="Genomic_DNA"/>
</dbReference>
<name>A0A4U5P994_STECR</name>
<proteinExistence type="predicted"/>
<reference evidence="1 2" key="2">
    <citation type="journal article" date="2019" name="G3 (Bethesda)">
        <title>Hybrid Assembly of the Genome of the Entomopathogenic Nematode Steinernema carpocapsae Identifies the X-Chromosome.</title>
        <authorList>
            <person name="Serra L."/>
            <person name="Macchietto M."/>
            <person name="Macias-Munoz A."/>
            <person name="McGill C.J."/>
            <person name="Rodriguez I.M."/>
            <person name="Rodriguez B."/>
            <person name="Murad R."/>
            <person name="Mortazavi A."/>
        </authorList>
    </citation>
    <scope>NUCLEOTIDE SEQUENCE [LARGE SCALE GENOMIC DNA]</scope>
    <source>
        <strain evidence="1 2">ALL</strain>
    </source>
</reference>
<evidence type="ECO:0000313" key="2">
    <source>
        <dbReference type="Proteomes" id="UP000298663"/>
    </source>
</evidence>
<organism evidence="1 2">
    <name type="scientific">Steinernema carpocapsae</name>
    <name type="common">Entomopathogenic nematode</name>
    <dbReference type="NCBI Taxonomy" id="34508"/>
    <lineage>
        <taxon>Eukaryota</taxon>
        <taxon>Metazoa</taxon>
        <taxon>Ecdysozoa</taxon>
        <taxon>Nematoda</taxon>
        <taxon>Chromadorea</taxon>
        <taxon>Rhabditida</taxon>
        <taxon>Tylenchina</taxon>
        <taxon>Panagrolaimomorpha</taxon>
        <taxon>Strongyloidoidea</taxon>
        <taxon>Steinernematidae</taxon>
        <taxon>Steinernema</taxon>
    </lineage>
</organism>
<dbReference type="Proteomes" id="UP000298663">
    <property type="component" value="Unassembled WGS sequence"/>
</dbReference>
<gene>
    <name evidence="1" type="ORF">L596_007385</name>
</gene>
<reference evidence="1 2" key="1">
    <citation type="journal article" date="2015" name="Genome Biol.">
        <title>Comparative genomics of Steinernema reveals deeply conserved gene regulatory networks.</title>
        <authorList>
            <person name="Dillman A.R."/>
            <person name="Macchietto M."/>
            <person name="Porter C.F."/>
            <person name="Rogers A."/>
            <person name="Williams B."/>
            <person name="Antoshechkin I."/>
            <person name="Lee M.M."/>
            <person name="Goodwin Z."/>
            <person name="Lu X."/>
            <person name="Lewis E.E."/>
            <person name="Goodrich-Blair H."/>
            <person name="Stock S.P."/>
            <person name="Adams B.J."/>
            <person name="Sternberg P.W."/>
            <person name="Mortazavi A."/>
        </authorList>
    </citation>
    <scope>NUCLEOTIDE SEQUENCE [LARGE SCALE GENOMIC DNA]</scope>
    <source>
        <strain evidence="1 2">ALL</strain>
    </source>
</reference>
<keyword evidence="2" id="KW-1185">Reference proteome</keyword>